<feature type="region of interest" description="Disordered" evidence="1">
    <location>
        <begin position="360"/>
        <end position="423"/>
    </location>
</feature>
<feature type="chain" id="PRO_5043461175" description="Monocarboxylate transporter" evidence="3">
    <location>
        <begin position="20"/>
        <end position="423"/>
    </location>
</feature>
<feature type="transmembrane region" description="Helical" evidence="2">
    <location>
        <begin position="321"/>
        <end position="342"/>
    </location>
</feature>
<feature type="transmembrane region" description="Helical" evidence="2">
    <location>
        <begin position="83"/>
        <end position="106"/>
    </location>
</feature>
<feature type="signal peptide" evidence="3">
    <location>
        <begin position="1"/>
        <end position="19"/>
    </location>
</feature>
<dbReference type="SUPFAM" id="SSF103473">
    <property type="entry name" value="MFS general substrate transporter"/>
    <property type="match status" value="1"/>
</dbReference>
<evidence type="ECO:0000313" key="4">
    <source>
        <dbReference type="EMBL" id="CAL5139192.1"/>
    </source>
</evidence>
<reference evidence="4" key="1">
    <citation type="submission" date="2024-06" db="EMBL/GenBank/DDBJ databases">
        <authorList>
            <person name="Liu X."/>
            <person name="Lenzi L."/>
            <person name="Haldenby T S."/>
            <person name="Uol C."/>
        </authorList>
    </citation>
    <scope>NUCLEOTIDE SEQUENCE</scope>
</reference>
<feature type="transmembrane region" description="Helical" evidence="2">
    <location>
        <begin position="228"/>
        <end position="244"/>
    </location>
</feature>
<accession>A0AAV2TUY4</accession>
<protein>
    <recommendedName>
        <fullName evidence="6">Monocarboxylate transporter</fullName>
    </recommendedName>
</protein>
<dbReference type="Gene3D" id="1.20.1250.20">
    <property type="entry name" value="MFS general substrate transporter like domains"/>
    <property type="match status" value="2"/>
</dbReference>
<dbReference type="Pfam" id="PF07690">
    <property type="entry name" value="MFS_1"/>
    <property type="match status" value="1"/>
</dbReference>
<evidence type="ECO:0000313" key="5">
    <source>
        <dbReference type="Proteomes" id="UP001497525"/>
    </source>
</evidence>
<dbReference type="EMBL" id="CAXLJL010000600">
    <property type="protein sequence ID" value="CAL5139192.1"/>
    <property type="molecule type" value="Genomic_DNA"/>
</dbReference>
<dbReference type="InterPro" id="IPR050327">
    <property type="entry name" value="Proton-linked_MCT"/>
</dbReference>
<sequence>MAGGILCFLGLLLAAFSDGFYGVAVGYGGIFGFGLTLVYTPSLTICTTYFERRRSTALSLSLSGCGFAALTLPYIIVVLIENYAYTGAMMVLASISLHYCVSGALYRNPEAQKTSVEIEPCPLVNDDPTNNAREKQKLIEVIKRSIRTMFASTSSIDPWMLLFLFSFCLNMMGSGPVTTILIHHSERLGFRAALSVQLLAIEGSIQIIVRIVGGILLDHHRIKPYRGIIWAFVIAFSSVIILLLAFTNTMAGLCVLMGFRGVGLAIYISQQAVITGDMCEKYPEFLKQAIGLTQIGKGVGILLGSWLAGVIKDRLESYVPAFLFLSGMQFLGSILACTAVVCSKRRNRLEREHSPSVFRKGYSPVSTVDSDDDDSNVSLTYSNCSSPSRKRENHPTTSSRATVRQSRLEPKKVIKDEVPKDDS</sequence>
<dbReference type="PANTHER" id="PTHR11360:SF284">
    <property type="entry name" value="EG:103B4.3 PROTEIN-RELATED"/>
    <property type="match status" value="1"/>
</dbReference>
<keyword evidence="2" id="KW-0472">Membrane</keyword>
<dbReference type="InterPro" id="IPR011701">
    <property type="entry name" value="MFS"/>
</dbReference>
<feature type="transmembrane region" description="Helical" evidence="2">
    <location>
        <begin position="250"/>
        <end position="268"/>
    </location>
</feature>
<dbReference type="Proteomes" id="UP001497525">
    <property type="component" value="Unassembled WGS sequence"/>
</dbReference>
<evidence type="ECO:0000256" key="1">
    <source>
        <dbReference type="SAM" id="MobiDB-lite"/>
    </source>
</evidence>
<comment type="caution">
    <text evidence="4">The sequence shown here is derived from an EMBL/GenBank/DDBJ whole genome shotgun (WGS) entry which is preliminary data.</text>
</comment>
<keyword evidence="2" id="KW-1133">Transmembrane helix</keyword>
<evidence type="ECO:0000256" key="3">
    <source>
        <dbReference type="SAM" id="SignalP"/>
    </source>
</evidence>
<feature type="compositionally biased region" description="Basic and acidic residues" evidence="1">
    <location>
        <begin position="406"/>
        <end position="423"/>
    </location>
</feature>
<evidence type="ECO:0000256" key="2">
    <source>
        <dbReference type="SAM" id="Phobius"/>
    </source>
</evidence>
<feature type="transmembrane region" description="Helical" evidence="2">
    <location>
        <begin position="27"/>
        <end position="50"/>
    </location>
</feature>
<feature type="transmembrane region" description="Helical" evidence="2">
    <location>
        <begin position="159"/>
        <end position="182"/>
    </location>
</feature>
<dbReference type="GO" id="GO:0008028">
    <property type="term" value="F:monocarboxylic acid transmembrane transporter activity"/>
    <property type="evidence" value="ECO:0007669"/>
    <property type="project" value="TreeGrafter"/>
</dbReference>
<feature type="transmembrane region" description="Helical" evidence="2">
    <location>
        <begin position="194"/>
        <end position="216"/>
    </location>
</feature>
<feature type="transmembrane region" description="Helical" evidence="2">
    <location>
        <begin position="57"/>
        <end position="77"/>
    </location>
</feature>
<proteinExistence type="predicted"/>
<name>A0AAV2TUY4_CALDB</name>
<gene>
    <name evidence="4" type="ORF">CDAUBV1_LOCUS14229</name>
</gene>
<dbReference type="PANTHER" id="PTHR11360">
    <property type="entry name" value="MONOCARBOXYLATE TRANSPORTER"/>
    <property type="match status" value="1"/>
</dbReference>
<keyword evidence="3" id="KW-0732">Signal</keyword>
<evidence type="ECO:0008006" key="6">
    <source>
        <dbReference type="Google" id="ProtNLM"/>
    </source>
</evidence>
<dbReference type="AlphaFoldDB" id="A0AAV2TUY4"/>
<organism evidence="4 5">
    <name type="scientific">Calicophoron daubneyi</name>
    <name type="common">Rumen fluke</name>
    <name type="synonym">Paramphistomum daubneyi</name>
    <dbReference type="NCBI Taxonomy" id="300641"/>
    <lineage>
        <taxon>Eukaryota</taxon>
        <taxon>Metazoa</taxon>
        <taxon>Spiralia</taxon>
        <taxon>Lophotrochozoa</taxon>
        <taxon>Platyhelminthes</taxon>
        <taxon>Trematoda</taxon>
        <taxon>Digenea</taxon>
        <taxon>Plagiorchiida</taxon>
        <taxon>Pronocephalata</taxon>
        <taxon>Paramphistomoidea</taxon>
        <taxon>Paramphistomidae</taxon>
        <taxon>Calicophoron</taxon>
    </lineage>
</organism>
<keyword evidence="2" id="KW-0812">Transmembrane</keyword>
<feature type="compositionally biased region" description="Polar residues" evidence="1">
    <location>
        <begin position="395"/>
        <end position="405"/>
    </location>
</feature>
<dbReference type="InterPro" id="IPR036259">
    <property type="entry name" value="MFS_trans_sf"/>
</dbReference>
<feature type="transmembrane region" description="Helical" evidence="2">
    <location>
        <begin position="289"/>
        <end position="309"/>
    </location>
</feature>